<proteinExistence type="predicted"/>
<dbReference type="Gene3D" id="3.30.2310.20">
    <property type="entry name" value="RelE-like"/>
    <property type="match status" value="1"/>
</dbReference>
<gene>
    <name evidence="1" type="ORF">LV89_03588</name>
</gene>
<sequence>MNKIRELFFYKNYFIDFFAKQNPKVKTKILWTLKIVEELQRVPETYLKHLEGTDGLYEIRVQMGSNIFRIFCFFDEDNLVVVGNGFQKKTQKTPSQEIIKALKIREEYYEEKQ</sequence>
<name>A0A316DV85_9BACT</name>
<dbReference type="OrthoDB" id="573082at2"/>
<evidence type="ECO:0000313" key="2">
    <source>
        <dbReference type="Proteomes" id="UP000245489"/>
    </source>
</evidence>
<evidence type="ECO:0000313" key="1">
    <source>
        <dbReference type="EMBL" id="PWK21875.1"/>
    </source>
</evidence>
<dbReference type="InterPro" id="IPR009241">
    <property type="entry name" value="HigB-like"/>
</dbReference>
<dbReference type="AlphaFoldDB" id="A0A316DV85"/>
<comment type="caution">
    <text evidence="1">The sequence shown here is derived from an EMBL/GenBank/DDBJ whole genome shotgun (WGS) entry which is preliminary data.</text>
</comment>
<keyword evidence="2" id="KW-1185">Reference proteome</keyword>
<dbReference type="RefSeq" id="WP_109744275.1">
    <property type="nucleotide sequence ID" value="NZ_QGGO01000022.1"/>
</dbReference>
<protein>
    <submittedName>
        <fullName evidence="1">Phage derived Gp49-like protein DUF891</fullName>
    </submittedName>
</protein>
<dbReference type="SUPFAM" id="SSF143011">
    <property type="entry name" value="RelE-like"/>
    <property type="match status" value="1"/>
</dbReference>
<dbReference type="EMBL" id="QGGO01000022">
    <property type="protein sequence ID" value="PWK21875.1"/>
    <property type="molecule type" value="Genomic_DNA"/>
</dbReference>
<dbReference type="InterPro" id="IPR035093">
    <property type="entry name" value="RelE/ParE_toxin_dom_sf"/>
</dbReference>
<reference evidence="1 2" key="1">
    <citation type="submission" date="2018-05" db="EMBL/GenBank/DDBJ databases">
        <title>Genomic Encyclopedia of Archaeal and Bacterial Type Strains, Phase II (KMG-II): from individual species to whole genera.</title>
        <authorList>
            <person name="Goeker M."/>
        </authorList>
    </citation>
    <scope>NUCLEOTIDE SEQUENCE [LARGE SCALE GENOMIC DNA]</scope>
    <source>
        <strain evidence="1 2">DSM 22214</strain>
    </source>
</reference>
<dbReference type="Pfam" id="PF05973">
    <property type="entry name" value="Gp49"/>
    <property type="match status" value="1"/>
</dbReference>
<organism evidence="1 2">
    <name type="scientific">Arcicella aurantiaca</name>
    <dbReference type="NCBI Taxonomy" id="591202"/>
    <lineage>
        <taxon>Bacteria</taxon>
        <taxon>Pseudomonadati</taxon>
        <taxon>Bacteroidota</taxon>
        <taxon>Cytophagia</taxon>
        <taxon>Cytophagales</taxon>
        <taxon>Flectobacillaceae</taxon>
        <taxon>Arcicella</taxon>
    </lineage>
</organism>
<dbReference type="Proteomes" id="UP000245489">
    <property type="component" value="Unassembled WGS sequence"/>
</dbReference>
<accession>A0A316DV85</accession>